<dbReference type="SUPFAM" id="SSF51735">
    <property type="entry name" value="NAD(P)-binding Rossmann-fold domains"/>
    <property type="match status" value="1"/>
</dbReference>
<dbReference type="InterPro" id="IPR052184">
    <property type="entry name" value="SDR_enzymes"/>
</dbReference>
<reference evidence="1 2" key="1">
    <citation type="submission" date="2012-11" db="EMBL/GenBank/DDBJ databases">
        <title>Whole genome sequence of Acidisphaera rubrifaciens HS-AP3.</title>
        <authorList>
            <person name="Azuma Y."/>
            <person name="Higashiura N."/>
            <person name="Hirakawa H."/>
            <person name="Matsushita K."/>
        </authorList>
    </citation>
    <scope>NUCLEOTIDE SEQUENCE [LARGE SCALE GENOMIC DNA]</scope>
    <source>
        <strain evidence="1 2">HS-AP3</strain>
    </source>
</reference>
<evidence type="ECO:0000313" key="2">
    <source>
        <dbReference type="Proteomes" id="UP000032680"/>
    </source>
</evidence>
<dbReference type="Gene3D" id="3.40.50.720">
    <property type="entry name" value="NAD(P)-binding Rossmann-like Domain"/>
    <property type="match status" value="1"/>
</dbReference>
<dbReference type="PANTHER" id="PTHR45458">
    <property type="entry name" value="SHORT-CHAIN DEHYDROGENASE/REDUCTASE SDR"/>
    <property type="match status" value="1"/>
</dbReference>
<organism evidence="1 2">
    <name type="scientific">Acidisphaera rubrifaciens HS-AP3</name>
    <dbReference type="NCBI Taxonomy" id="1231350"/>
    <lineage>
        <taxon>Bacteria</taxon>
        <taxon>Pseudomonadati</taxon>
        <taxon>Pseudomonadota</taxon>
        <taxon>Alphaproteobacteria</taxon>
        <taxon>Acetobacterales</taxon>
        <taxon>Acetobacteraceae</taxon>
        <taxon>Acidisphaera</taxon>
    </lineage>
</organism>
<gene>
    <name evidence="1" type="ORF">Asru_0291_09</name>
</gene>
<sequence>MAKETGRALLVGASRGLGAGLVSALSARGWDVTATVRDPKRGAPEGAASVERVDIDEPAQIEALHGRLADARFDLIFVVAGVSTADPTTPIHRESLSEALRLYRTNAISPIVFAEAFADRLAPGGMVALMSSTLGSIGRNTDGGYDAYRASKAALNMLARSFAARHKGIGVLIMHPGWVRTDMGGPQAPLDVETSTNAMAEAIAARRGLQGVAFVDWENKEIPW</sequence>
<dbReference type="Proteomes" id="UP000032680">
    <property type="component" value="Unassembled WGS sequence"/>
</dbReference>
<dbReference type="InterPro" id="IPR002347">
    <property type="entry name" value="SDR_fam"/>
</dbReference>
<evidence type="ECO:0000313" key="1">
    <source>
        <dbReference type="EMBL" id="GAN77365.1"/>
    </source>
</evidence>
<dbReference type="PANTHER" id="PTHR45458:SF1">
    <property type="entry name" value="SHORT CHAIN DEHYDROGENASE"/>
    <property type="match status" value="1"/>
</dbReference>
<comment type="caution">
    <text evidence="1">The sequence shown here is derived from an EMBL/GenBank/DDBJ whole genome shotgun (WGS) entry which is preliminary data.</text>
</comment>
<name>A0A0D6P6H4_9PROT</name>
<dbReference type="OrthoDB" id="9785826at2"/>
<protein>
    <submittedName>
        <fullName evidence="1">Short-chain dehydrogenase/reductase SDR</fullName>
    </submittedName>
</protein>
<dbReference type="AlphaFoldDB" id="A0A0D6P6H4"/>
<keyword evidence="2" id="KW-1185">Reference proteome</keyword>
<dbReference type="PRINTS" id="PR00081">
    <property type="entry name" value="GDHRDH"/>
</dbReference>
<dbReference type="EMBL" id="BANB01000291">
    <property type="protein sequence ID" value="GAN77365.1"/>
    <property type="molecule type" value="Genomic_DNA"/>
</dbReference>
<accession>A0A0D6P6H4</accession>
<dbReference type="RefSeq" id="WP_048861402.1">
    <property type="nucleotide sequence ID" value="NZ_BANB01000291.1"/>
</dbReference>
<dbReference type="Pfam" id="PF13561">
    <property type="entry name" value="adh_short_C2"/>
    <property type="match status" value="1"/>
</dbReference>
<dbReference type="InterPro" id="IPR036291">
    <property type="entry name" value="NAD(P)-bd_dom_sf"/>
</dbReference>
<proteinExistence type="predicted"/>
<dbReference type="GO" id="GO:0016616">
    <property type="term" value="F:oxidoreductase activity, acting on the CH-OH group of donors, NAD or NADP as acceptor"/>
    <property type="evidence" value="ECO:0007669"/>
    <property type="project" value="TreeGrafter"/>
</dbReference>